<sequence length="155" mass="18095">MENIIKINWNLLSDEKEVRSRIVDWFSKSDQIDELTSFQDLDQQQDNKQKTILSASGSRILKSEVTRMDVYHLMEAHNIKPLGIHSDPQMGIYMIEFQVKAKEFYGIASNFHLTFSFSEAGYLIHMDVKRNYDNPSSTFYDTFIKKENSSSQLIN</sequence>
<dbReference type="EMBL" id="GL883025">
    <property type="protein sequence ID" value="EGG15908.1"/>
    <property type="molecule type" value="Genomic_DNA"/>
</dbReference>
<proteinExistence type="predicted"/>
<reference evidence="2" key="1">
    <citation type="journal article" date="2011" name="Genome Res.">
        <title>Phylogeny-wide analysis of social amoeba genomes highlights ancient origins for complex intercellular communication.</title>
        <authorList>
            <person name="Heidel A.J."/>
            <person name="Lawal H.M."/>
            <person name="Felder M."/>
            <person name="Schilde C."/>
            <person name="Helps N.R."/>
            <person name="Tunggal B."/>
            <person name="Rivero F."/>
            <person name="John U."/>
            <person name="Schleicher M."/>
            <person name="Eichinger L."/>
            <person name="Platzer M."/>
            <person name="Noegel A.A."/>
            <person name="Schaap P."/>
            <person name="Gloeckner G."/>
        </authorList>
    </citation>
    <scope>NUCLEOTIDE SEQUENCE [LARGE SCALE GENOMIC DNA]</scope>
    <source>
        <strain evidence="2">SH3</strain>
    </source>
</reference>
<dbReference type="Proteomes" id="UP000007797">
    <property type="component" value="Unassembled WGS sequence"/>
</dbReference>
<dbReference type="KEGG" id="dfa:DFA_09577"/>
<evidence type="ECO:0000313" key="1">
    <source>
        <dbReference type="EMBL" id="EGG15908.1"/>
    </source>
</evidence>
<dbReference type="AlphaFoldDB" id="F4Q808"/>
<gene>
    <name evidence="1" type="ORF">DFA_09577</name>
</gene>
<name>F4Q808_CACFS</name>
<accession>F4Q808</accession>
<protein>
    <submittedName>
        <fullName evidence="1">Uncharacterized protein</fullName>
    </submittedName>
</protein>
<dbReference type="OMA" id="IKINWEL"/>
<dbReference type="RefSeq" id="XP_004352233.1">
    <property type="nucleotide sequence ID" value="XM_004352181.1"/>
</dbReference>
<dbReference type="GeneID" id="14867876"/>
<keyword evidence="2" id="KW-1185">Reference proteome</keyword>
<evidence type="ECO:0000313" key="2">
    <source>
        <dbReference type="Proteomes" id="UP000007797"/>
    </source>
</evidence>
<organism evidence="1 2">
    <name type="scientific">Cavenderia fasciculata</name>
    <name type="common">Slime mold</name>
    <name type="synonym">Dictyostelium fasciculatum</name>
    <dbReference type="NCBI Taxonomy" id="261658"/>
    <lineage>
        <taxon>Eukaryota</taxon>
        <taxon>Amoebozoa</taxon>
        <taxon>Evosea</taxon>
        <taxon>Eumycetozoa</taxon>
        <taxon>Dictyostelia</taxon>
        <taxon>Acytosteliales</taxon>
        <taxon>Cavenderiaceae</taxon>
        <taxon>Cavenderia</taxon>
    </lineage>
</organism>